<evidence type="ECO:0000313" key="2">
    <source>
        <dbReference type="Proteomes" id="UP000004814"/>
    </source>
</evidence>
<sequence>MVEDRAGNRGVSDPVTIDVQLDRASGYENFDAVPVQNIPVRQKLTTPSGLILENISMQRHEMRVAGPRPPLVGNYVVMGNGVTGIDGVGRVIFPENVSYVEFVYTNSDPISGCVARSMRLDGSEIAVTPFSRASITDILEMKFEDSERTIAMIEFRIREASQTDEGILVDEFRWS</sequence>
<comment type="caution">
    <text evidence="1">The sequence shown here is derived from an EMBL/GenBank/DDBJ whole genome shotgun (WGS) entry which is preliminary data.</text>
</comment>
<organism evidence="1 2">
    <name type="scientific">Burkholderia ambifaria MEX-5</name>
    <dbReference type="NCBI Taxonomy" id="396597"/>
    <lineage>
        <taxon>Bacteria</taxon>
        <taxon>Pseudomonadati</taxon>
        <taxon>Pseudomonadota</taxon>
        <taxon>Betaproteobacteria</taxon>
        <taxon>Burkholderiales</taxon>
        <taxon>Burkholderiaceae</taxon>
        <taxon>Burkholderia</taxon>
        <taxon>Burkholderia cepacia complex</taxon>
    </lineage>
</organism>
<dbReference type="Proteomes" id="UP000004814">
    <property type="component" value="Unassembled WGS sequence"/>
</dbReference>
<protein>
    <submittedName>
        <fullName evidence="1">Uncharacterized protein</fullName>
    </submittedName>
</protein>
<name>B1TFS0_9BURK</name>
<reference evidence="1 2" key="1">
    <citation type="submission" date="2008-03" db="EMBL/GenBank/DDBJ databases">
        <title>Sequencing of the draft genome and assembly of Burkholderia ambifaria MEX-5.</title>
        <authorList>
            <consortium name="US DOE Joint Genome Institute (JGI-PGF)"/>
            <person name="Copeland A."/>
            <person name="Lucas S."/>
            <person name="Lapidus A."/>
            <person name="Glavina del Rio T."/>
            <person name="Dalin E."/>
            <person name="Tice H."/>
            <person name="Bruce D."/>
            <person name="Goodwin L."/>
            <person name="Pitluck S."/>
            <person name="Larimer F."/>
            <person name="Land M.L."/>
            <person name="Hauser L."/>
            <person name="Tiedje J."/>
            <person name="Richardson P."/>
        </authorList>
    </citation>
    <scope>NUCLEOTIDE SEQUENCE [LARGE SCALE GENOMIC DNA]</scope>
    <source>
        <strain evidence="1 2">MEX-5</strain>
    </source>
</reference>
<accession>B1TFS0</accession>
<proteinExistence type="predicted"/>
<dbReference type="AlphaFoldDB" id="B1TFS0"/>
<dbReference type="EMBL" id="ABLK01000428">
    <property type="protein sequence ID" value="EDT37583.1"/>
    <property type="molecule type" value="Genomic_DNA"/>
</dbReference>
<evidence type="ECO:0000313" key="1">
    <source>
        <dbReference type="EMBL" id="EDT37583.1"/>
    </source>
</evidence>
<gene>
    <name evidence="1" type="ORF">BamMEX5DRAFT_6636</name>
</gene>
<dbReference type="PATRIC" id="fig|396597.7.peg.728"/>